<protein>
    <recommendedName>
        <fullName evidence="11">ABC transporter permease</fullName>
    </recommendedName>
</protein>
<feature type="transmembrane region" description="Helical" evidence="6">
    <location>
        <begin position="370"/>
        <end position="397"/>
    </location>
</feature>
<feature type="domain" description="ABC3 transporter permease C-terminal" evidence="7">
    <location>
        <begin position="668"/>
        <end position="781"/>
    </location>
</feature>
<feature type="domain" description="MacB-like periplasmic core" evidence="8">
    <location>
        <begin position="486"/>
        <end position="632"/>
    </location>
</feature>
<evidence type="ECO:0000256" key="5">
    <source>
        <dbReference type="ARBA" id="ARBA00023136"/>
    </source>
</evidence>
<evidence type="ECO:0000256" key="2">
    <source>
        <dbReference type="ARBA" id="ARBA00022475"/>
    </source>
</evidence>
<dbReference type="Proteomes" id="UP000249645">
    <property type="component" value="Unassembled WGS sequence"/>
</dbReference>
<accession>A0A2W5F701</accession>
<dbReference type="Pfam" id="PF12704">
    <property type="entry name" value="MacB_PCD"/>
    <property type="match status" value="2"/>
</dbReference>
<dbReference type="PANTHER" id="PTHR30572:SF18">
    <property type="entry name" value="ABC-TYPE MACROLIDE FAMILY EXPORT SYSTEM PERMEASE COMPONENT 2"/>
    <property type="match status" value="1"/>
</dbReference>
<dbReference type="GO" id="GO:0005886">
    <property type="term" value="C:plasma membrane"/>
    <property type="evidence" value="ECO:0007669"/>
    <property type="project" value="UniProtKB-SubCell"/>
</dbReference>
<dbReference type="EMBL" id="QFOI01000039">
    <property type="protein sequence ID" value="PZP51198.1"/>
    <property type="molecule type" value="Genomic_DNA"/>
</dbReference>
<keyword evidence="4 6" id="KW-1133">Transmembrane helix</keyword>
<evidence type="ECO:0000256" key="3">
    <source>
        <dbReference type="ARBA" id="ARBA00022692"/>
    </source>
</evidence>
<feature type="domain" description="MacB-like periplasmic core" evidence="8">
    <location>
        <begin position="21"/>
        <end position="242"/>
    </location>
</feature>
<evidence type="ECO:0000256" key="1">
    <source>
        <dbReference type="ARBA" id="ARBA00004651"/>
    </source>
</evidence>
<feature type="transmembrane region" description="Helical" evidence="6">
    <location>
        <begin position="717"/>
        <end position="736"/>
    </location>
</feature>
<feature type="transmembrane region" description="Helical" evidence="6">
    <location>
        <begin position="418"/>
        <end position="442"/>
    </location>
</feature>
<dbReference type="PANTHER" id="PTHR30572">
    <property type="entry name" value="MEMBRANE COMPONENT OF TRANSPORTER-RELATED"/>
    <property type="match status" value="1"/>
</dbReference>
<feature type="transmembrane region" description="Helical" evidence="6">
    <location>
        <begin position="20"/>
        <end position="42"/>
    </location>
</feature>
<sequence length="788" mass="88180">MIKNYIKIGFRNLIRNRQYALLNIVGLSFGLAVVLVIALWTWNAFQFNKEFKNYNTIGQVMVTGTYSGEKQTDPICSPPFASTLRTKYGNYFQYVALATHPLSNILANKQTKIEETGVFAESDYTNIFQPKILKGNAEIGQKDILIAASLAKSLFGNEDPIGKPVILNGKDILSVSGVFEDFSSETSFYKSIQYIAPMDIFYSYLPYDKERILQMWNLNYFSLYVQTNPTNTFGQISAKIKDIAAPYETDIKPEVLLHPMSRWHLHNEFKNGKNTGGLIYTVRLFIAIGIGVLLLVITNFVNLATAQNAGRSVEVGVRKAIGAGRSNLIYQFLVESFLFVFISGVLAVILAFVGLPIFRKLTASNLELNFSFIVFVGYYLFVLFLVGILSGLYPAFYLSSFQPVKVLKSQLSFGGKNYLRKSLIVCQFFIATVLIFMTMLVWRQINYVKNRPLGYDTNRLVYFNTKDTSLVKHFSAYRTALLKSGSVENVAISSAPVYQLRKSEGGFNWDSERDNSNAIFGTTDVSPDFANTVGWQFVKGRNFNLNHPSDSSAIILNVAAANYIGKEAQIGHRIRFQDVNYTIIGIVNNPMMNSPFGKIEPGLFFLDKGIGQYITMRLKSDQPAASLLQDVTKIAKSYSSDAPNLLFVDTSYQQAFIEIERNAKFISVFSILAIFIAVLGLFGLSSYAIEQKRKEIGIRKVLGASIFGLWNQFVKEFLLLIILSFIVSIPISIILMPNWLAPFDYRTTISPIMFIIGIGVAISIALLTIGSKILSAVKANPVNNLRSE</sequence>
<dbReference type="InterPro" id="IPR050250">
    <property type="entry name" value="Macrolide_Exporter_MacB"/>
</dbReference>
<evidence type="ECO:0000259" key="8">
    <source>
        <dbReference type="Pfam" id="PF12704"/>
    </source>
</evidence>
<dbReference type="InterPro" id="IPR003838">
    <property type="entry name" value="ABC3_permease_C"/>
</dbReference>
<proteinExistence type="predicted"/>
<feature type="domain" description="ABC3 transporter permease C-terminal" evidence="7">
    <location>
        <begin position="287"/>
        <end position="403"/>
    </location>
</feature>
<gene>
    <name evidence="9" type="ORF">DI598_03840</name>
</gene>
<keyword evidence="5 6" id="KW-0472">Membrane</keyword>
<feature type="transmembrane region" description="Helical" evidence="6">
    <location>
        <begin position="278"/>
        <end position="301"/>
    </location>
</feature>
<keyword evidence="3 6" id="KW-0812">Transmembrane</keyword>
<evidence type="ECO:0000313" key="9">
    <source>
        <dbReference type="EMBL" id="PZP51198.1"/>
    </source>
</evidence>
<evidence type="ECO:0000313" key="10">
    <source>
        <dbReference type="Proteomes" id="UP000249645"/>
    </source>
</evidence>
<comment type="subcellular location">
    <subcellularLocation>
        <location evidence="1">Cell membrane</location>
        <topology evidence="1">Multi-pass membrane protein</topology>
    </subcellularLocation>
</comment>
<feature type="transmembrane region" description="Helical" evidence="6">
    <location>
        <begin position="665"/>
        <end position="689"/>
    </location>
</feature>
<comment type="caution">
    <text evidence="9">The sequence shown here is derived from an EMBL/GenBank/DDBJ whole genome shotgun (WGS) entry which is preliminary data.</text>
</comment>
<dbReference type="InterPro" id="IPR025857">
    <property type="entry name" value="MacB_PCD"/>
</dbReference>
<dbReference type="GO" id="GO:0022857">
    <property type="term" value="F:transmembrane transporter activity"/>
    <property type="evidence" value="ECO:0007669"/>
    <property type="project" value="TreeGrafter"/>
</dbReference>
<dbReference type="Pfam" id="PF02687">
    <property type="entry name" value="FtsX"/>
    <property type="match status" value="2"/>
</dbReference>
<organism evidence="9 10">
    <name type="scientific">Pseudopedobacter saltans</name>
    <dbReference type="NCBI Taxonomy" id="151895"/>
    <lineage>
        <taxon>Bacteria</taxon>
        <taxon>Pseudomonadati</taxon>
        <taxon>Bacteroidota</taxon>
        <taxon>Sphingobacteriia</taxon>
        <taxon>Sphingobacteriales</taxon>
        <taxon>Sphingobacteriaceae</taxon>
        <taxon>Pseudopedobacter</taxon>
    </lineage>
</organism>
<evidence type="ECO:0000256" key="4">
    <source>
        <dbReference type="ARBA" id="ARBA00022989"/>
    </source>
</evidence>
<evidence type="ECO:0000256" key="6">
    <source>
        <dbReference type="SAM" id="Phobius"/>
    </source>
</evidence>
<keyword evidence="2" id="KW-1003">Cell membrane</keyword>
<feature type="transmembrane region" description="Helical" evidence="6">
    <location>
        <begin position="748"/>
        <end position="769"/>
    </location>
</feature>
<evidence type="ECO:0008006" key="11">
    <source>
        <dbReference type="Google" id="ProtNLM"/>
    </source>
</evidence>
<feature type="transmembrane region" description="Helical" evidence="6">
    <location>
        <begin position="328"/>
        <end position="358"/>
    </location>
</feature>
<reference evidence="9 10" key="1">
    <citation type="submission" date="2017-11" db="EMBL/GenBank/DDBJ databases">
        <title>Infants hospitalized years apart are colonized by the same room-sourced microbial strains.</title>
        <authorList>
            <person name="Brooks B."/>
            <person name="Olm M.R."/>
            <person name="Firek B.A."/>
            <person name="Baker R."/>
            <person name="Thomas B.C."/>
            <person name="Morowitz M.J."/>
            <person name="Banfield J.F."/>
        </authorList>
    </citation>
    <scope>NUCLEOTIDE SEQUENCE [LARGE SCALE GENOMIC DNA]</scope>
    <source>
        <strain evidence="9">S2_009_000_R2_76</strain>
    </source>
</reference>
<evidence type="ECO:0000259" key="7">
    <source>
        <dbReference type="Pfam" id="PF02687"/>
    </source>
</evidence>
<name>A0A2W5F701_9SPHI</name>
<dbReference type="AlphaFoldDB" id="A0A2W5F701"/>